<reference evidence="2" key="2">
    <citation type="submission" date="2020-11" db="EMBL/GenBank/DDBJ databases">
        <authorList>
            <person name="McCartney M.A."/>
            <person name="Auch B."/>
            <person name="Kono T."/>
            <person name="Mallez S."/>
            <person name="Becker A."/>
            <person name="Gohl D.M."/>
            <person name="Silverstein K.A.T."/>
            <person name="Koren S."/>
            <person name="Bechman K.B."/>
            <person name="Herman A."/>
            <person name="Abrahante J.E."/>
            <person name="Garbe J."/>
        </authorList>
    </citation>
    <scope>NUCLEOTIDE SEQUENCE</scope>
    <source>
        <strain evidence="2">Duluth1</strain>
        <tissue evidence="2">Whole animal</tissue>
    </source>
</reference>
<evidence type="ECO:0000313" key="2">
    <source>
        <dbReference type="EMBL" id="KAH3775281.1"/>
    </source>
</evidence>
<protein>
    <submittedName>
        <fullName evidence="2">Uncharacterized protein</fullName>
    </submittedName>
</protein>
<sequence>MASLDATSRRPEPQNGFTSTLSILRTAVLGNFHYFHRDIPSKSCFLSLPKVRPTRPLRCQLQCSRPFSGDEVKPLTTYGQLPFRLAILPSSGSQRSEQERTSGSMDDGTRLINRAARGSSHIRPSSGDEVKPHSSFGKLPFRLAILRSLQENLMRVTLPSIATCMLQLLTELR</sequence>
<evidence type="ECO:0000313" key="3">
    <source>
        <dbReference type="Proteomes" id="UP000828390"/>
    </source>
</evidence>
<dbReference type="Proteomes" id="UP000828390">
    <property type="component" value="Unassembled WGS sequence"/>
</dbReference>
<keyword evidence="3" id="KW-1185">Reference proteome</keyword>
<accession>A0A9D4IH49</accession>
<dbReference type="AlphaFoldDB" id="A0A9D4IH49"/>
<comment type="caution">
    <text evidence="2">The sequence shown here is derived from an EMBL/GenBank/DDBJ whole genome shotgun (WGS) entry which is preliminary data.</text>
</comment>
<name>A0A9D4IH49_DREPO</name>
<reference evidence="2" key="1">
    <citation type="journal article" date="2019" name="bioRxiv">
        <title>The Genome of the Zebra Mussel, Dreissena polymorpha: A Resource for Invasive Species Research.</title>
        <authorList>
            <person name="McCartney M.A."/>
            <person name="Auch B."/>
            <person name="Kono T."/>
            <person name="Mallez S."/>
            <person name="Zhang Y."/>
            <person name="Obille A."/>
            <person name="Becker A."/>
            <person name="Abrahante J.E."/>
            <person name="Garbe J."/>
            <person name="Badalamenti J.P."/>
            <person name="Herman A."/>
            <person name="Mangelson H."/>
            <person name="Liachko I."/>
            <person name="Sullivan S."/>
            <person name="Sone E.D."/>
            <person name="Koren S."/>
            <person name="Silverstein K.A.T."/>
            <person name="Beckman K.B."/>
            <person name="Gohl D.M."/>
        </authorList>
    </citation>
    <scope>NUCLEOTIDE SEQUENCE</scope>
    <source>
        <strain evidence="2">Duluth1</strain>
        <tissue evidence="2">Whole animal</tissue>
    </source>
</reference>
<evidence type="ECO:0000256" key="1">
    <source>
        <dbReference type="SAM" id="MobiDB-lite"/>
    </source>
</evidence>
<dbReference type="EMBL" id="JAIWYP010000009">
    <property type="protein sequence ID" value="KAH3775281.1"/>
    <property type="molecule type" value="Genomic_DNA"/>
</dbReference>
<feature type="region of interest" description="Disordered" evidence="1">
    <location>
        <begin position="89"/>
        <end position="108"/>
    </location>
</feature>
<gene>
    <name evidence="2" type="ORF">DPMN_176682</name>
</gene>
<proteinExistence type="predicted"/>
<organism evidence="2 3">
    <name type="scientific">Dreissena polymorpha</name>
    <name type="common">Zebra mussel</name>
    <name type="synonym">Mytilus polymorpha</name>
    <dbReference type="NCBI Taxonomy" id="45954"/>
    <lineage>
        <taxon>Eukaryota</taxon>
        <taxon>Metazoa</taxon>
        <taxon>Spiralia</taxon>
        <taxon>Lophotrochozoa</taxon>
        <taxon>Mollusca</taxon>
        <taxon>Bivalvia</taxon>
        <taxon>Autobranchia</taxon>
        <taxon>Heteroconchia</taxon>
        <taxon>Euheterodonta</taxon>
        <taxon>Imparidentia</taxon>
        <taxon>Neoheterodontei</taxon>
        <taxon>Myida</taxon>
        <taxon>Dreissenoidea</taxon>
        <taxon>Dreissenidae</taxon>
        <taxon>Dreissena</taxon>
    </lineage>
</organism>